<organism evidence="1 2">
    <name type="scientific">Labilibaculum antarcticum</name>
    <dbReference type="NCBI Taxonomy" id="1717717"/>
    <lineage>
        <taxon>Bacteria</taxon>
        <taxon>Pseudomonadati</taxon>
        <taxon>Bacteroidota</taxon>
        <taxon>Bacteroidia</taxon>
        <taxon>Marinilabiliales</taxon>
        <taxon>Marinifilaceae</taxon>
        <taxon>Labilibaculum</taxon>
    </lineage>
</organism>
<proteinExistence type="predicted"/>
<reference evidence="2" key="2">
    <citation type="journal article" date="2020" name="Antonie Van Leeuwenhoek">
        <title>Labilibaculum antarcticum sp. nov., a novel facultative anaerobic, psychrotorelant bacterium isolated from marine sediment of Antarctica.</title>
        <authorList>
            <person name="Watanabe M."/>
            <person name="Kojima H."/>
            <person name="Fukui M."/>
        </authorList>
    </citation>
    <scope>NUCLEOTIDE SEQUENCE [LARGE SCALE GENOMIC DNA]</scope>
    <source>
        <strain evidence="2">SPP2</strain>
    </source>
</reference>
<dbReference type="AlphaFoldDB" id="A0A1Y1CJX2"/>
<evidence type="ECO:0000313" key="1">
    <source>
        <dbReference type="EMBL" id="BAX80689.1"/>
    </source>
</evidence>
<dbReference type="EMBL" id="AP018042">
    <property type="protein sequence ID" value="BAX80689.1"/>
    <property type="molecule type" value="Genomic_DNA"/>
</dbReference>
<reference evidence="1 2" key="1">
    <citation type="journal article" date="2018" name="Mar. Genomics">
        <title>Complete genome sequence of Marinifilaceae bacterium strain SPP2, isolated from the Antarctic marine sediment.</title>
        <authorList>
            <person name="Watanabe M."/>
            <person name="Kojima H."/>
            <person name="Fukui M."/>
        </authorList>
    </citation>
    <scope>NUCLEOTIDE SEQUENCE [LARGE SCALE GENOMIC DNA]</scope>
    <source>
        <strain evidence="1 2">SPP2</strain>
    </source>
</reference>
<protein>
    <submittedName>
        <fullName evidence="1">Uncharacterized protein</fullName>
    </submittedName>
</protein>
<evidence type="ECO:0000313" key="2">
    <source>
        <dbReference type="Proteomes" id="UP000218267"/>
    </source>
</evidence>
<keyword evidence="2" id="KW-1185">Reference proteome</keyword>
<name>A0A1Y1CJX2_9BACT</name>
<accession>A0A1Y1CJX2</accession>
<dbReference type="KEGG" id="mbas:ALGA_2362"/>
<gene>
    <name evidence="1" type="ORF">ALGA_2362</name>
</gene>
<sequence length="930" mass="93897">MAQSIIDTPPIEQHVCSEAEIIYSFFGYEGSTIKRYVDGTELTPPIVLNTPANNVPSSSPVYQKGSFTHTWDATSYPPKSTAYLLQIKEFSANCESDLISLNIYVHRKPSVSATVTPISCNGLTNGKILIGNTTPPFAPPLTPSSNFDVIQEFSLDGSNYTEVSEFSNLGPDNYTLYYRYTYDDNGTTMIVSESSGTITGIEVTEPAVITLTSAGVTSPVNCNGGDATVTLVATGGNGALSYTFAGVTNTSGVFTHAVGTNLSYSITDANSCTAVTGTLNITEPAVISLTSASVTIPVSCKGGDATVTLLASGGSGALTYAFDGVDNTTGVFTHVAGTSLSYSITDANSCTAVTGTLDITEPAVISLTSAGVTSPVSCNGGDATVTLLASGGIGALTYTFDGVSNTTGVFTHAAGTSLSYSITDANSCTAVTGTLDITEPAVISLTSAGVTSPVSCNGGDATVTLLASGGIGALTYTFDGVSNTTGVFTHAAGTSLSYSITDANSCTAVTGTLDITEPAVITLTSAGVTIPVSCNGGDATVTLLASGGIGALTYTFDGVSNTTGVFTHAAGTSLSYSITDANSCTAVTGNLNITEPAVISLTSAAVTIPVSCNGGDATVTLIASGGSGALTYAFDGVDNTTGVFTHAAGTSLSYSITDANSCTAVTGTLNITEPAVISLTSAAVTIPVSCNGGDATVTLIATGGSGALTYTFDGVDNTTGVFTHAAGTNLSYSITDANSCTAVTGTLNIAEPEAVTILLAESSSIICNGSNAQVTITAAGGDGTYTYSNDGSTYQASNLFSLPAGNHTLYVKDGKGCVAFDDIIIVEPTAIITNLVLNASNICFGDAGVITIKGYETDVTYSLFEGASSLVYASSVSGSDLILTIDAIILNTENTYNILIKAERGGCTLDMDTGVSITVEHKPNPSGINF</sequence>
<dbReference type="Proteomes" id="UP000218267">
    <property type="component" value="Chromosome"/>
</dbReference>